<protein>
    <submittedName>
        <fullName evidence="1">DUF6521 family protein</fullName>
    </submittedName>
</protein>
<gene>
    <name evidence="1" type="ORF">NV381_05795</name>
</gene>
<dbReference type="EMBL" id="JANQBD010000003">
    <property type="protein sequence ID" value="MCR8630713.1"/>
    <property type="molecule type" value="Genomic_DNA"/>
</dbReference>
<sequence length="168" mass="18719">MGVLDREINLIQNAALGATLLWRFVSGFSNGSETKESTPIPLLYIVLPMIYHHETLDLISTTQKPSGLRMFADKFYISKNSMSDILLTIHQRAIDFKEVTTESMRLALSSRLIAFNIEKGAVIPLSKAAPKLGIPDSIKEMHKAAEKLGFWCSQLTIHEVSTILKVGF</sequence>
<dbReference type="Proteomes" id="UP001300012">
    <property type="component" value="Unassembled WGS sequence"/>
</dbReference>
<dbReference type="InterPro" id="IPR045390">
    <property type="entry name" value="ABC-3C_MC3"/>
</dbReference>
<dbReference type="Pfam" id="PF20131">
    <property type="entry name" value="MC3"/>
    <property type="match status" value="1"/>
</dbReference>
<evidence type="ECO:0000313" key="2">
    <source>
        <dbReference type="Proteomes" id="UP001300012"/>
    </source>
</evidence>
<accession>A0ABT1YBZ9</accession>
<dbReference type="RefSeq" id="WP_258212324.1">
    <property type="nucleotide sequence ID" value="NZ_JANQBD010000003.1"/>
</dbReference>
<evidence type="ECO:0000313" key="1">
    <source>
        <dbReference type="EMBL" id="MCR8630713.1"/>
    </source>
</evidence>
<reference evidence="1 2" key="1">
    <citation type="submission" date="2022-08" db="EMBL/GenBank/DDBJ databases">
        <title>Paenibacillus endoradicis sp. nov., Paenibacillus radicibacter sp. nov and Paenibacillus pararadicis sp. nov., three cold-adapted plant growth-promoting bacteria isolated from root of Larix gmelinii in Great Khingan.</title>
        <authorList>
            <person name="Xue H."/>
        </authorList>
    </citation>
    <scope>NUCLEOTIDE SEQUENCE [LARGE SCALE GENOMIC DNA]</scope>
    <source>
        <strain evidence="1 2">N5-1-1-5</strain>
    </source>
</reference>
<name>A0ABT1YBZ9_9BACL</name>
<comment type="caution">
    <text evidence="1">The sequence shown here is derived from an EMBL/GenBank/DDBJ whole genome shotgun (WGS) entry which is preliminary data.</text>
</comment>
<organism evidence="1 2">
    <name type="scientific">Paenibacillus radicis</name>
    <name type="common">ex Xue et al. 2023</name>
    <dbReference type="NCBI Taxonomy" id="2972489"/>
    <lineage>
        <taxon>Bacteria</taxon>
        <taxon>Bacillati</taxon>
        <taxon>Bacillota</taxon>
        <taxon>Bacilli</taxon>
        <taxon>Bacillales</taxon>
        <taxon>Paenibacillaceae</taxon>
        <taxon>Paenibacillus</taxon>
    </lineage>
</organism>
<proteinExistence type="predicted"/>
<keyword evidence="2" id="KW-1185">Reference proteome</keyword>